<sequence>MIKELRAEYHAYISGSTDHEAPNATQAVREASFAEHYSREEVLDMAPVPEHIRTNELPTSVVVTQEAEVACGCTAQPRVPPPPPPIPPAILEDLFPGQNITQELITKKGFCRRMKKEFKAILNKMAAVRGGDPDGSDESATTYVTPTPRAVTKATPQAKQVKVIDVMRNWQTDDGVLPKETQEKGKREGRDSGADREIVRELAMQYTRPRKNVTSSEAVSLWQTTGCAWNCVSVTLMLIVVIYS</sequence>
<evidence type="ECO:0000313" key="2">
    <source>
        <dbReference type="EMBL" id="KAK7481523.1"/>
    </source>
</evidence>
<dbReference type="Proteomes" id="UP001519460">
    <property type="component" value="Unassembled WGS sequence"/>
</dbReference>
<accession>A0ABD0K3H4</accession>
<organism evidence="2 3">
    <name type="scientific">Batillaria attramentaria</name>
    <dbReference type="NCBI Taxonomy" id="370345"/>
    <lineage>
        <taxon>Eukaryota</taxon>
        <taxon>Metazoa</taxon>
        <taxon>Spiralia</taxon>
        <taxon>Lophotrochozoa</taxon>
        <taxon>Mollusca</taxon>
        <taxon>Gastropoda</taxon>
        <taxon>Caenogastropoda</taxon>
        <taxon>Sorbeoconcha</taxon>
        <taxon>Cerithioidea</taxon>
        <taxon>Batillariidae</taxon>
        <taxon>Batillaria</taxon>
    </lineage>
</organism>
<keyword evidence="3" id="KW-1185">Reference proteome</keyword>
<protein>
    <submittedName>
        <fullName evidence="2">Uncharacterized protein</fullName>
    </submittedName>
</protein>
<comment type="caution">
    <text evidence="2">The sequence shown here is derived from an EMBL/GenBank/DDBJ whole genome shotgun (WGS) entry which is preliminary data.</text>
</comment>
<evidence type="ECO:0000256" key="1">
    <source>
        <dbReference type="SAM" id="MobiDB-lite"/>
    </source>
</evidence>
<gene>
    <name evidence="2" type="ORF">BaRGS_00027172</name>
</gene>
<reference evidence="2 3" key="1">
    <citation type="journal article" date="2023" name="Sci. Data">
        <title>Genome assembly of the Korean intertidal mud-creeper Batillaria attramentaria.</title>
        <authorList>
            <person name="Patra A.K."/>
            <person name="Ho P.T."/>
            <person name="Jun S."/>
            <person name="Lee S.J."/>
            <person name="Kim Y."/>
            <person name="Won Y.J."/>
        </authorList>
    </citation>
    <scope>NUCLEOTIDE SEQUENCE [LARGE SCALE GENOMIC DNA]</scope>
    <source>
        <strain evidence="2">Wonlab-2016</strain>
    </source>
</reference>
<dbReference type="EMBL" id="JACVVK020000260">
    <property type="protein sequence ID" value="KAK7481523.1"/>
    <property type="molecule type" value="Genomic_DNA"/>
</dbReference>
<name>A0ABD0K3H4_9CAEN</name>
<evidence type="ECO:0000313" key="3">
    <source>
        <dbReference type="Proteomes" id="UP001519460"/>
    </source>
</evidence>
<feature type="region of interest" description="Disordered" evidence="1">
    <location>
        <begin position="173"/>
        <end position="196"/>
    </location>
</feature>
<dbReference type="AlphaFoldDB" id="A0ABD0K3H4"/>
<feature type="compositionally biased region" description="Basic and acidic residues" evidence="1">
    <location>
        <begin position="176"/>
        <end position="196"/>
    </location>
</feature>
<proteinExistence type="predicted"/>